<reference evidence="1" key="1">
    <citation type="journal article" date="2021" name="Proc. Natl. Acad. Sci. U.S.A.">
        <title>A Catalog of Tens of Thousands of Viruses from Human Metagenomes Reveals Hidden Associations with Chronic Diseases.</title>
        <authorList>
            <person name="Tisza M.J."/>
            <person name="Buck C.B."/>
        </authorList>
    </citation>
    <scope>NUCLEOTIDE SEQUENCE</scope>
    <source>
        <strain evidence="1">CtkyY8</strain>
    </source>
</reference>
<protein>
    <submittedName>
        <fullName evidence="1">Uncharacterized protein</fullName>
    </submittedName>
</protein>
<name>A0A8S5RDV8_9VIRU</name>
<evidence type="ECO:0000313" key="1">
    <source>
        <dbReference type="EMBL" id="DAE29576.1"/>
    </source>
</evidence>
<accession>A0A8S5RDV8</accession>
<sequence>MEDEQGLWNLMESILKQLLRDFMSTQMDNKKSSALIGILIFL</sequence>
<organism evidence="1">
    <name type="scientific">virus sp. ctkyY8</name>
    <dbReference type="NCBI Taxonomy" id="2827995"/>
    <lineage>
        <taxon>Viruses</taxon>
    </lineage>
</organism>
<proteinExistence type="predicted"/>
<dbReference type="EMBL" id="BK059095">
    <property type="protein sequence ID" value="DAE29576.1"/>
    <property type="molecule type" value="Genomic_DNA"/>
</dbReference>